<dbReference type="Proteomes" id="UP000317199">
    <property type="component" value="Chromosome"/>
</dbReference>
<keyword evidence="2" id="KW-1185">Reference proteome</keyword>
<dbReference type="AlphaFoldDB" id="A0A514BQR1"/>
<sequence length="92" mass="10343">MTDHMTTDSVGQPVRIGTLVRVTDIHESIVAPLSQPERDRVLSMLGETFKVYEVDEWGQAWVEKWWHGGEDLADSHSLGLEPQQMLVVQNGA</sequence>
<accession>A0A514BQR1</accession>
<dbReference type="KEGG" id="lyj:FKV23_06050"/>
<name>A0A514BQR1_9GAMM</name>
<evidence type="ECO:0000313" key="1">
    <source>
        <dbReference type="EMBL" id="QDH69707.1"/>
    </source>
</evidence>
<protein>
    <submittedName>
        <fullName evidence="1">Uncharacterized protein</fullName>
    </submittedName>
</protein>
<dbReference type="EMBL" id="CP041242">
    <property type="protein sequence ID" value="QDH69707.1"/>
    <property type="molecule type" value="Genomic_DNA"/>
</dbReference>
<dbReference type="RefSeq" id="WP_141623048.1">
    <property type="nucleotide sequence ID" value="NZ_CP041242.1"/>
</dbReference>
<evidence type="ECO:0000313" key="2">
    <source>
        <dbReference type="Proteomes" id="UP000317199"/>
    </source>
</evidence>
<proteinExistence type="predicted"/>
<dbReference type="OrthoDB" id="8778617at2"/>
<reference evidence="1 2" key="1">
    <citation type="submission" date="2019-06" db="EMBL/GenBank/DDBJ databases">
        <title>Lysobacter alkalisoli sp. nov. isolated from saline-alkali soil.</title>
        <authorList>
            <person name="Sun J.-Q."/>
            <person name="Xu L."/>
        </authorList>
    </citation>
    <scope>NUCLEOTIDE SEQUENCE [LARGE SCALE GENOMIC DNA]</scope>
    <source>
        <strain evidence="1 2">SJ-36</strain>
    </source>
</reference>
<organism evidence="1 2">
    <name type="scientific">Marilutibacter alkalisoli</name>
    <dbReference type="NCBI Taxonomy" id="2591633"/>
    <lineage>
        <taxon>Bacteria</taxon>
        <taxon>Pseudomonadati</taxon>
        <taxon>Pseudomonadota</taxon>
        <taxon>Gammaproteobacteria</taxon>
        <taxon>Lysobacterales</taxon>
        <taxon>Lysobacteraceae</taxon>
        <taxon>Marilutibacter</taxon>
    </lineage>
</organism>
<gene>
    <name evidence="1" type="ORF">FKV23_06050</name>
</gene>